<gene>
    <name evidence="4" type="ORF">NA57DRAFT_55131</name>
</gene>
<evidence type="ECO:0000313" key="5">
    <source>
        <dbReference type="Proteomes" id="UP000799772"/>
    </source>
</evidence>
<protein>
    <recommendedName>
        <fullName evidence="6">Pentacotripeptide-repeat region of PRORP domain-containing protein</fullName>
    </recommendedName>
</protein>
<keyword evidence="1" id="KW-0677">Repeat</keyword>
<dbReference type="InterPro" id="IPR002885">
    <property type="entry name" value="PPR_rpt"/>
</dbReference>
<dbReference type="InterPro" id="IPR051222">
    <property type="entry name" value="PPR/CCM1_RNA-binding"/>
</dbReference>
<comment type="caution">
    <text evidence="4">The sequence shown here is derived from an EMBL/GenBank/DDBJ whole genome shotgun (WGS) entry which is preliminary data.</text>
</comment>
<feature type="compositionally biased region" description="Polar residues" evidence="3">
    <location>
        <begin position="826"/>
        <end position="836"/>
    </location>
</feature>
<sequence length="937" mass="106601">MDWREVKSRDSFNANSEHDTDKPEVHNSDVHEVSSDKPVVASNPPVNRPENTIADLFGDDCEESRDMSVPLDTQRRWLAEIETNPPAMDHDAYSSWLEAVRLSPPVTRKIGQGLEDSKEIQISHWWEEEASDWKKGYAMLACQFDRSIPAHLRSSKAIYDGRAAEWAKPILECKRNDIEGMKKIWSSLSNTLRANTWAHIMLYVLHSHPERAMRVCEATTFQNHRNWQILLLAVSHFAFYNRKYRDPTYVDEALASLQWMLSTSKIRWVKKQENMFRNRAIRLLLVRSNTVQVARLFSMLQSSNGAVKISPHTFLHFSYKFAMDRLCSKALSALQAAIDLGAPVDSYPVLSVCNVILRMLMAEADGYQSSLDVVSRMLEMNIPLTPALTSVLVLNAVEADDLPTAIGLYEVSVQNNLEPTSYTFDFLLRGLRKSDDADLIHRIVVDASEYVRKSGDSKERYYVANAILCCVGAYHMRQSRLKSFDMLMNVYLQYFDPTPLIQLGIPVRHHRNPEVNMELDVTLLTPDPATLHIMMHSYLLNIDDTSGLGRVWGLWKNLTKIAMTDPLIAECLEREHFYNTFIEIFGRRYHTLRFCPTMLKEMVSSGFEVRSPSGEILKVVKRPEPSVWTMNTLLFAFVRQKRWDAAEKIRAMMRQRNIPVTGVTWNTIINMHSSRQDEGAAAKAVRQMELEGWQITRHTTDQLQRIRDREKLQKALERTEGQAMGIIDAEDSAETAEEQIAQDEAGKKRSWIEVSIFRPEGDGESLGYTIKEPGLLKPVPDRSVRKSLPRVSASVDDDPFANPIFPPNWPKEGQVNPEEMNKSQERAQSGLLQSQDSKAEEQPTTDHVEWAPPDSNENRTGTAPVNGVGGNMLTPAEAEPPPASSMMWLEDELEKADLQNVSIEPYNEDQWESEANASTANDKKAEEKSPSVYTVSQ</sequence>
<evidence type="ECO:0000256" key="1">
    <source>
        <dbReference type="ARBA" id="ARBA00022737"/>
    </source>
</evidence>
<dbReference type="PROSITE" id="PS51375">
    <property type="entry name" value="PPR"/>
    <property type="match status" value="1"/>
</dbReference>
<feature type="compositionally biased region" description="Basic and acidic residues" evidence="3">
    <location>
        <begin position="837"/>
        <end position="849"/>
    </location>
</feature>
<accession>A0A9P4MB62</accession>
<feature type="region of interest" description="Disordered" evidence="3">
    <location>
        <begin position="762"/>
        <end position="937"/>
    </location>
</feature>
<name>A0A9P4MB62_9PEZI</name>
<dbReference type="PANTHER" id="PTHR47942">
    <property type="entry name" value="TETRATRICOPEPTIDE REPEAT (TPR)-LIKE SUPERFAMILY PROTEIN-RELATED"/>
    <property type="match status" value="1"/>
</dbReference>
<dbReference type="EMBL" id="ML978124">
    <property type="protein sequence ID" value="KAF2101067.1"/>
    <property type="molecule type" value="Genomic_DNA"/>
</dbReference>
<feature type="compositionally biased region" description="Basic and acidic residues" evidence="3">
    <location>
        <begin position="1"/>
        <end position="35"/>
    </location>
</feature>
<dbReference type="InterPro" id="IPR011990">
    <property type="entry name" value="TPR-like_helical_dom_sf"/>
</dbReference>
<evidence type="ECO:0000256" key="3">
    <source>
        <dbReference type="SAM" id="MobiDB-lite"/>
    </source>
</evidence>
<proteinExistence type="predicted"/>
<dbReference type="Gene3D" id="1.25.40.10">
    <property type="entry name" value="Tetratricopeptide repeat domain"/>
    <property type="match status" value="2"/>
</dbReference>
<evidence type="ECO:0000313" key="4">
    <source>
        <dbReference type="EMBL" id="KAF2101067.1"/>
    </source>
</evidence>
<keyword evidence="5" id="KW-1185">Reference proteome</keyword>
<dbReference type="OrthoDB" id="185373at2759"/>
<feature type="region of interest" description="Disordered" evidence="3">
    <location>
        <begin position="1"/>
        <end position="52"/>
    </location>
</feature>
<feature type="repeat" description="PPR" evidence="2">
    <location>
        <begin position="626"/>
        <end position="660"/>
    </location>
</feature>
<dbReference type="AlphaFoldDB" id="A0A9P4MB62"/>
<reference evidence="4" key="1">
    <citation type="journal article" date="2020" name="Stud. Mycol.">
        <title>101 Dothideomycetes genomes: a test case for predicting lifestyles and emergence of pathogens.</title>
        <authorList>
            <person name="Haridas S."/>
            <person name="Albert R."/>
            <person name="Binder M."/>
            <person name="Bloem J."/>
            <person name="Labutti K."/>
            <person name="Salamov A."/>
            <person name="Andreopoulos B."/>
            <person name="Baker S."/>
            <person name="Barry K."/>
            <person name="Bills G."/>
            <person name="Bluhm B."/>
            <person name="Cannon C."/>
            <person name="Castanera R."/>
            <person name="Culley D."/>
            <person name="Daum C."/>
            <person name="Ezra D."/>
            <person name="Gonzalez J."/>
            <person name="Henrissat B."/>
            <person name="Kuo A."/>
            <person name="Liang C."/>
            <person name="Lipzen A."/>
            <person name="Lutzoni F."/>
            <person name="Magnuson J."/>
            <person name="Mondo S."/>
            <person name="Nolan M."/>
            <person name="Ohm R."/>
            <person name="Pangilinan J."/>
            <person name="Park H.-J."/>
            <person name="Ramirez L."/>
            <person name="Alfaro M."/>
            <person name="Sun H."/>
            <person name="Tritt A."/>
            <person name="Yoshinaga Y."/>
            <person name="Zwiers L.-H."/>
            <person name="Turgeon B."/>
            <person name="Goodwin S."/>
            <person name="Spatafora J."/>
            <person name="Crous P."/>
            <person name="Grigoriev I."/>
        </authorList>
    </citation>
    <scope>NUCLEOTIDE SEQUENCE</scope>
    <source>
        <strain evidence="4">CBS 133067</strain>
    </source>
</reference>
<dbReference type="Proteomes" id="UP000799772">
    <property type="component" value="Unassembled WGS sequence"/>
</dbReference>
<evidence type="ECO:0000256" key="2">
    <source>
        <dbReference type="PROSITE-ProRule" id="PRU00708"/>
    </source>
</evidence>
<dbReference type="Pfam" id="PF13041">
    <property type="entry name" value="PPR_2"/>
    <property type="match status" value="1"/>
</dbReference>
<organism evidence="4 5">
    <name type="scientific">Rhizodiscina lignyota</name>
    <dbReference type="NCBI Taxonomy" id="1504668"/>
    <lineage>
        <taxon>Eukaryota</taxon>
        <taxon>Fungi</taxon>
        <taxon>Dikarya</taxon>
        <taxon>Ascomycota</taxon>
        <taxon>Pezizomycotina</taxon>
        <taxon>Dothideomycetes</taxon>
        <taxon>Pleosporomycetidae</taxon>
        <taxon>Aulographales</taxon>
        <taxon>Rhizodiscinaceae</taxon>
        <taxon>Rhizodiscina</taxon>
    </lineage>
</organism>
<evidence type="ECO:0008006" key="6">
    <source>
        <dbReference type="Google" id="ProtNLM"/>
    </source>
</evidence>